<reference evidence="3" key="2">
    <citation type="submission" date="2015-01" db="EMBL/GenBank/DDBJ databases">
        <title>Evolutionary Origins and Diversification of the Mycorrhizal Mutualists.</title>
        <authorList>
            <consortium name="DOE Joint Genome Institute"/>
            <consortium name="Mycorrhizal Genomics Consortium"/>
            <person name="Kohler A."/>
            <person name="Kuo A."/>
            <person name="Nagy L.G."/>
            <person name="Floudas D."/>
            <person name="Copeland A."/>
            <person name="Barry K.W."/>
            <person name="Cichocki N."/>
            <person name="Veneault-Fourrey C."/>
            <person name="LaButti K."/>
            <person name="Lindquist E.A."/>
            <person name="Lipzen A."/>
            <person name="Lundell T."/>
            <person name="Morin E."/>
            <person name="Murat C."/>
            <person name="Riley R."/>
            <person name="Ohm R."/>
            <person name="Sun H."/>
            <person name="Tunlid A."/>
            <person name="Henrissat B."/>
            <person name="Grigoriev I.V."/>
            <person name="Hibbett D.S."/>
            <person name="Martin F."/>
        </authorList>
    </citation>
    <scope>NUCLEOTIDE SEQUENCE [LARGE SCALE GENOMIC DNA]</scope>
    <source>
        <strain evidence="3">UH-Slu-Lm8-n1</strain>
    </source>
</reference>
<name>A0A0D0BH77_9AGAM</name>
<dbReference type="AlphaFoldDB" id="A0A0D0BH77"/>
<accession>A0A0D0BH77</accession>
<dbReference type="Proteomes" id="UP000054485">
    <property type="component" value="Unassembled WGS sequence"/>
</dbReference>
<evidence type="ECO:0000313" key="2">
    <source>
        <dbReference type="EMBL" id="KIK45452.1"/>
    </source>
</evidence>
<gene>
    <name evidence="2" type="ORF">CY34DRAFT_801523</name>
</gene>
<evidence type="ECO:0000313" key="3">
    <source>
        <dbReference type="Proteomes" id="UP000054485"/>
    </source>
</evidence>
<sequence length="74" mass="7859">MHFVTTSSLNDSKGIASDVFHCDAGQSGEKIKSVHGVLDDPEPLRTTQPDWEGPAAAEGNDIPSPASQLTIQVR</sequence>
<organism evidence="2 3">
    <name type="scientific">Suillus luteus UH-Slu-Lm8-n1</name>
    <dbReference type="NCBI Taxonomy" id="930992"/>
    <lineage>
        <taxon>Eukaryota</taxon>
        <taxon>Fungi</taxon>
        <taxon>Dikarya</taxon>
        <taxon>Basidiomycota</taxon>
        <taxon>Agaricomycotina</taxon>
        <taxon>Agaricomycetes</taxon>
        <taxon>Agaricomycetidae</taxon>
        <taxon>Boletales</taxon>
        <taxon>Suillineae</taxon>
        <taxon>Suillaceae</taxon>
        <taxon>Suillus</taxon>
    </lineage>
</organism>
<dbReference type="HOGENOM" id="CLU_2689460_0_0_1"/>
<proteinExistence type="predicted"/>
<dbReference type="InParanoid" id="A0A0D0BH77"/>
<dbReference type="EMBL" id="KN835172">
    <property type="protein sequence ID" value="KIK45452.1"/>
    <property type="molecule type" value="Genomic_DNA"/>
</dbReference>
<keyword evidence="3" id="KW-1185">Reference proteome</keyword>
<reference evidence="2 3" key="1">
    <citation type="submission" date="2014-04" db="EMBL/GenBank/DDBJ databases">
        <authorList>
            <consortium name="DOE Joint Genome Institute"/>
            <person name="Kuo A."/>
            <person name="Ruytinx J."/>
            <person name="Rineau F."/>
            <person name="Colpaert J."/>
            <person name="Kohler A."/>
            <person name="Nagy L.G."/>
            <person name="Floudas D."/>
            <person name="Copeland A."/>
            <person name="Barry K.W."/>
            <person name="Cichocki N."/>
            <person name="Veneault-Fourrey C."/>
            <person name="LaButti K."/>
            <person name="Lindquist E.A."/>
            <person name="Lipzen A."/>
            <person name="Lundell T."/>
            <person name="Morin E."/>
            <person name="Murat C."/>
            <person name="Sun H."/>
            <person name="Tunlid A."/>
            <person name="Henrissat B."/>
            <person name="Grigoriev I.V."/>
            <person name="Hibbett D.S."/>
            <person name="Martin F."/>
            <person name="Nordberg H.P."/>
            <person name="Cantor M.N."/>
            <person name="Hua S.X."/>
        </authorList>
    </citation>
    <scope>NUCLEOTIDE SEQUENCE [LARGE SCALE GENOMIC DNA]</scope>
    <source>
        <strain evidence="2 3">UH-Slu-Lm8-n1</strain>
    </source>
</reference>
<feature type="compositionally biased region" description="Polar residues" evidence="1">
    <location>
        <begin position="65"/>
        <end position="74"/>
    </location>
</feature>
<evidence type="ECO:0000256" key="1">
    <source>
        <dbReference type="SAM" id="MobiDB-lite"/>
    </source>
</evidence>
<protein>
    <submittedName>
        <fullName evidence="2">Uncharacterized protein</fullName>
    </submittedName>
</protein>
<feature type="region of interest" description="Disordered" evidence="1">
    <location>
        <begin position="32"/>
        <end position="74"/>
    </location>
</feature>